<dbReference type="InterPro" id="IPR029021">
    <property type="entry name" value="Prot-tyrosine_phosphatase-like"/>
</dbReference>
<sequence>MTDSLDGYVPAHLRDDRDDEAPPWPADEVVPGLWQSGHPSPGENWDAVFDLSGEEDPLEDVEFYVHWLIEDGPAPDRDTLIALADLVRSMRASGKRVLVHCAAGMNRSGLLSAASLIREGWSADDAMEAVRDARHGALNNPEFVDLLRRL</sequence>
<keyword evidence="6" id="KW-1185">Reference proteome</keyword>
<comment type="caution">
    <text evidence="5">The sequence shown here is derived from an EMBL/GenBank/DDBJ whole genome shotgun (WGS) entry which is preliminary data.</text>
</comment>
<dbReference type="Gene3D" id="3.90.190.10">
    <property type="entry name" value="Protein tyrosine phosphatase superfamily"/>
    <property type="match status" value="1"/>
</dbReference>
<evidence type="ECO:0000313" key="6">
    <source>
        <dbReference type="Proteomes" id="UP001595947"/>
    </source>
</evidence>
<keyword evidence="2" id="KW-0904">Protein phosphatase</keyword>
<dbReference type="Pfam" id="PF00782">
    <property type="entry name" value="DSPc"/>
    <property type="match status" value="1"/>
</dbReference>
<protein>
    <submittedName>
        <fullName evidence="5">Dual specificity protein phosphatase family protein</fullName>
    </submittedName>
</protein>
<feature type="domain" description="Tyrosine specific protein phosphatases" evidence="4">
    <location>
        <begin position="78"/>
        <end position="142"/>
    </location>
</feature>
<gene>
    <name evidence="5" type="ORF">ACFPBZ_13715</name>
</gene>
<dbReference type="SMART" id="SM00195">
    <property type="entry name" value="DSPc"/>
    <property type="match status" value="1"/>
</dbReference>
<dbReference type="RefSeq" id="WP_378036618.1">
    <property type="nucleotide sequence ID" value="NZ_JBHSIV010000012.1"/>
</dbReference>
<dbReference type="InterPro" id="IPR000387">
    <property type="entry name" value="Tyr_Pase_dom"/>
</dbReference>
<reference evidence="6" key="1">
    <citation type="journal article" date="2019" name="Int. J. Syst. Evol. Microbiol.">
        <title>The Global Catalogue of Microorganisms (GCM) 10K type strain sequencing project: providing services to taxonomists for standard genome sequencing and annotation.</title>
        <authorList>
            <consortium name="The Broad Institute Genomics Platform"/>
            <consortium name="The Broad Institute Genome Sequencing Center for Infectious Disease"/>
            <person name="Wu L."/>
            <person name="Ma J."/>
        </authorList>
    </citation>
    <scope>NUCLEOTIDE SEQUENCE [LARGE SCALE GENOMIC DNA]</scope>
    <source>
        <strain evidence="6">CGMCC 4.7093</strain>
    </source>
</reference>
<evidence type="ECO:0000259" key="4">
    <source>
        <dbReference type="PROSITE" id="PS50056"/>
    </source>
</evidence>
<evidence type="ECO:0000256" key="3">
    <source>
        <dbReference type="SAM" id="MobiDB-lite"/>
    </source>
</evidence>
<dbReference type="InterPro" id="IPR000340">
    <property type="entry name" value="Dual-sp_phosphatase_cat-dom"/>
</dbReference>
<evidence type="ECO:0000313" key="5">
    <source>
        <dbReference type="EMBL" id="MFC5063272.1"/>
    </source>
</evidence>
<accession>A0ABV9YMR8</accession>
<dbReference type="Proteomes" id="UP001595947">
    <property type="component" value="Unassembled WGS sequence"/>
</dbReference>
<evidence type="ECO:0000256" key="2">
    <source>
        <dbReference type="ARBA" id="ARBA00022912"/>
    </source>
</evidence>
<name>A0ABV9YMR8_9PSEU</name>
<dbReference type="EMBL" id="JBHSIV010000012">
    <property type="protein sequence ID" value="MFC5063272.1"/>
    <property type="molecule type" value="Genomic_DNA"/>
</dbReference>
<dbReference type="CDD" id="cd14498">
    <property type="entry name" value="DSP"/>
    <property type="match status" value="1"/>
</dbReference>
<dbReference type="InterPro" id="IPR016130">
    <property type="entry name" value="Tyr_Pase_AS"/>
</dbReference>
<evidence type="ECO:0000256" key="1">
    <source>
        <dbReference type="ARBA" id="ARBA00022801"/>
    </source>
</evidence>
<feature type="region of interest" description="Disordered" evidence="3">
    <location>
        <begin position="1"/>
        <end position="37"/>
    </location>
</feature>
<dbReference type="PROSITE" id="PS00383">
    <property type="entry name" value="TYR_PHOSPHATASE_1"/>
    <property type="match status" value="1"/>
</dbReference>
<organism evidence="5 6">
    <name type="scientific">Actinomycetospora atypica</name>
    <dbReference type="NCBI Taxonomy" id="1290095"/>
    <lineage>
        <taxon>Bacteria</taxon>
        <taxon>Bacillati</taxon>
        <taxon>Actinomycetota</taxon>
        <taxon>Actinomycetes</taxon>
        <taxon>Pseudonocardiales</taxon>
        <taxon>Pseudonocardiaceae</taxon>
        <taxon>Actinomycetospora</taxon>
    </lineage>
</organism>
<keyword evidence="1" id="KW-0378">Hydrolase</keyword>
<proteinExistence type="predicted"/>
<dbReference type="PROSITE" id="PS50056">
    <property type="entry name" value="TYR_PHOSPHATASE_2"/>
    <property type="match status" value="1"/>
</dbReference>
<dbReference type="SUPFAM" id="SSF52799">
    <property type="entry name" value="(Phosphotyrosine protein) phosphatases II"/>
    <property type="match status" value="1"/>
</dbReference>
<dbReference type="InterPro" id="IPR020422">
    <property type="entry name" value="TYR_PHOSPHATASE_DUAL_dom"/>
</dbReference>